<sequence length="29" mass="3674">MQKIWGKWFRNAYHSHNFFTSLLLHRQAR</sequence>
<organism evidence="1">
    <name type="scientific">Anguilla anguilla</name>
    <name type="common">European freshwater eel</name>
    <name type="synonym">Muraena anguilla</name>
    <dbReference type="NCBI Taxonomy" id="7936"/>
    <lineage>
        <taxon>Eukaryota</taxon>
        <taxon>Metazoa</taxon>
        <taxon>Chordata</taxon>
        <taxon>Craniata</taxon>
        <taxon>Vertebrata</taxon>
        <taxon>Euteleostomi</taxon>
        <taxon>Actinopterygii</taxon>
        <taxon>Neopterygii</taxon>
        <taxon>Teleostei</taxon>
        <taxon>Anguilliformes</taxon>
        <taxon>Anguillidae</taxon>
        <taxon>Anguilla</taxon>
    </lineage>
</organism>
<accession>A0A0E9PCQ6</accession>
<name>A0A0E9PCQ6_ANGAN</name>
<dbReference type="AlphaFoldDB" id="A0A0E9PCQ6"/>
<reference evidence="1" key="2">
    <citation type="journal article" date="2015" name="Fish Shellfish Immunol.">
        <title>Early steps in the European eel (Anguilla anguilla)-Vibrio vulnificus interaction in the gills: Role of the RtxA13 toxin.</title>
        <authorList>
            <person name="Callol A."/>
            <person name="Pajuelo D."/>
            <person name="Ebbesson L."/>
            <person name="Teles M."/>
            <person name="MacKenzie S."/>
            <person name="Amaro C."/>
        </authorList>
    </citation>
    <scope>NUCLEOTIDE SEQUENCE</scope>
</reference>
<protein>
    <submittedName>
        <fullName evidence="1">Uncharacterized protein</fullName>
    </submittedName>
</protein>
<proteinExistence type="predicted"/>
<dbReference type="EMBL" id="GBXM01106757">
    <property type="protein sequence ID" value="JAH01820.1"/>
    <property type="molecule type" value="Transcribed_RNA"/>
</dbReference>
<evidence type="ECO:0000313" key="1">
    <source>
        <dbReference type="EMBL" id="JAH01820.1"/>
    </source>
</evidence>
<reference evidence="1" key="1">
    <citation type="submission" date="2014-11" db="EMBL/GenBank/DDBJ databases">
        <authorList>
            <person name="Amaro Gonzalez C."/>
        </authorList>
    </citation>
    <scope>NUCLEOTIDE SEQUENCE</scope>
</reference>